<dbReference type="AlphaFoldDB" id="A0A3S1A1G7"/>
<dbReference type="Proteomes" id="UP000271974">
    <property type="component" value="Unassembled WGS sequence"/>
</dbReference>
<evidence type="ECO:0000313" key="2">
    <source>
        <dbReference type="EMBL" id="RUS91463.1"/>
    </source>
</evidence>
<reference evidence="2 3" key="1">
    <citation type="submission" date="2019-01" db="EMBL/GenBank/DDBJ databases">
        <title>A draft genome assembly of the solar-powered sea slug Elysia chlorotica.</title>
        <authorList>
            <person name="Cai H."/>
            <person name="Li Q."/>
            <person name="Fang X."/>
            <person name="Li J."/>
            <person name="Curtis N.E."/>
            <person name="Altenburger A."/>
            <person name="Shibata T."/>
            <person name="Feng M."/>
            <person name="Maeda T."/>
            <person name="Schwartz J.A."/>
            <person name="Shigenobu S."/>
            <person name="Lundholm N."/>
            <person name="Nishiyama T."/>
            <person name="Yang H."/>
            <person name="Hasebe M."/>
            <person name="Li S."/>
            <person name="Pierce S.K."/>
            <person name="Wang J."/>
        </authorList>
    </citation>
    <scope>NUCLEOTIDE SEQUENCE [LARGE SCALE GENOMIC DNA]</scope>
    <source>
        <strain evidence="2">EC2010</strain>
        <tissue evidence="2">Whole organism of an adult</tissue>
    </source>
</reference>
<dbReference type="PANTHER" id="PTHR14944">
    <property type="entry name" value="RPA-RELATED PROTEIN RADX"/>
    <property type="match status" value="1"/>
</dbReference>
<dbReference type="InterPro" id="IPR040893">
    <property type="entry name" value="RADX"/>
</dbReference>
<dbReference type="GO" id="GO:0003697">
    <property type="term" value="F:single-stranded DNA binding"/>
    <property type="evidence" value="ECO:0007669"/>
    <property type="project" value="InterPro"/>
</dbReference>
<comment type="caution">
    <text evidence="2">The sequence shown here is derived from an EMBL/GenBank/DDBJ whole genome shotgun (WGS) entry which is preliminary data.</text>
</comment>
<name>A0A3S1A1G7_ELYCH</name>
<protein>
    <submittedName>
        <fullName evidence="2">Uncharacterized protein</fullName>
    </submittedName>
</protein>
<keyword evidence="3" id="KW-1185">Reference proteome</keyword>
<evidence type="ECO:0000313" key="3">
    <source>
        <dbReference type="Proteomes" id="UP000271974"/>
    </source>
</evidence>
<dbReference type="OrthoDB" id="5965770at2759"/>
<dbReference type="EMBL" id="RQTK01000011">
    <property type="protein sequence ID" value="RUS91463.1"/>
    <property type="molecule type" value="Genomic_DNA"/>
</dbReference>
<feature type="compositionally biased region" description="Polar residues" evidence="1">
    <location>
        <begin position="279"/>
        <end position="288"/>
    </location>
</feature>
<evidence type="ECO:0000256" key="1">
    <source>
        <dbReference type="SAM" id="MobiDB-lite"/>
    </source>
</evidence>
<sequence>MFSCELSMDIRNPKTQITLVDPGCDSERDRVVSLNLPALELRLLSRVDLISVPDFSVVDVEGLIVFVSRVEREHRKTTDCSDSGGFFYRRWLHLRNHALDAPIFVLVYSGDELSTFENLQPGQYVLCRHLLSNQQLKDLTSSRDKRHQWLVTTANSKIYIVTGPNKEATIPHELRKYLHMPKSKGPGKGSRLYMEGGVFRYPPFTKDPESLDRSNYVLGLEASIQRLEVYKNSLTTWREHQRLIVLAELKSIRYIDLTQKLSHGSNPGSPCSPRKKARTSGTEEGVSSSKDEDLIDDQTAKDLISMWPTCKKTKTQTRKAVFRMDWQETEPIHPFTVWKPVTGSIPVISDQDQAKEQTQEKILEELLAGRYDCELNLVGCDTSLVTEEAGSDLSQCAALADRCQFVLIIDAYTNMKNQKILVLHRAFRYRLY</sequence>
<gene>
    <name evidence="2" type="ORF">EGW08_000787</name>
</gene>
<dbReference type="PANTHER" id="PTHR14944:SF2">
    <property type="entry name" value="RPA-RELATED PROTEIN RADX"/>
    <property type="match status" value="1"/>
</dbReference>
<dbReference type="Pfam" id="PF17659">
    <property type="entry name" value="RADX"/>
    <property type="match status" value="1"/>
</dbReference>
<accession>A0A3S1A1G7</accession>
<organism evidence="2 3">
    <name type="scientific">Elysia chlorotica</name>
    <name type="common">Eastern emerald elysia</name>
    <name type="synonym">Sea slug</name>
    <dbReference type="NCBI Taxonomy" id="188477"/>
    <lineage>
        <taxon>Eukaryota</taxon>
        <taxon>Metazoa</taxon>
        <taxon>Spiralia</taxon>
        <taxon>Lophotrochozoa</taxon>
        <taxon>Mollusca</taxon>
        <taxon>Gastropoda</taxon>
        <taxon>Heterobranchia</taxon>
        <taxon>Euthyneura</taxon>
        <taxon>Panpulmonata</taxon>
        <taxon>Sacoglossa</taxon>
        <taxon>Placobranchoidea</taxon>
        <taxon>Plakobranchidae</taxon>
        <taxon>Elysia</taxon>
    </lineage>
</organism>
<proteinExistence type="predicted"/>
<feature type="region of interest" description="Disordered" evidence="1">
    <location>
        <begin position="262"/>
        <end position="292"/>
    </location>
</feature>